<evidence type="ECO:0000313" key="2">
    <source>
        <dbReference type="EMBL" id="OCI29993.1"/>
    </source>
</evidence>
<dbReference type="InterPro" id="IPR019004">
    <property type="entry name" value="YqeY/Aim41"/>
</dbReference>
<dbReference type="PANTHER" id="PTHR28055">
    <property type="entry name" value="ALTERED INHERITANCE OF MITOCHONDRIA PROTEIN 41, MITOCHONDRIAL"/>
    <property type="match status" value="1"/>
</dbReference>
<comment type="caution">
    <text evidence="1">The sequence shown here is derived from an EMBL/GenBank/DDBJ whole genome shotgun (WGS) entry which is preliminary data.</text>
</comment>
<dbReference type="InterPro" id="IPR042184">
    <property type="entry name" value="YqeY/Aim41_N"/>
</dbReference>
<reference evidence="1 3" key="1">
    <citation type="submission" date="2016-01" db="EMBL/GenBank/DDBJ databases">
        <title>Genome sequence of Oerskovia enterophila VJag, an agar and cellulose degrading bacterium.</title>
        <authorList>
            <person name="Poehlein A."/>
            <person name="Jag V."/>
            <person name="Bengelsdorf F."/>
            <person name="Duerre P."/>
            <person name="Daniel R."/>
        </authorList>
    </citation>
    <scope>NUCLEOTIDE SEQUENCE [LARGE SCALE GENOMIC DNA]</scope>
    <source>
        <strain evidence="1 3">VJag</strain>
    </source>
</reference>
<dbReference type="AlphaFoldDB" id="A0A163SI29"/>
<dbReference type="SUPFAM" id="SSF89095">
    <property type="entry name" value="GatB/YqeY motif"/>
    <property type="match status" value="1"/>
</dbReference>
<dbReference type="EMBL" id="LRIE01000051">
    <property type="protein sequence ID" value="KZM36461.1"/>
    <property type="molecule type" value="Genomic_DNA"/>
</dbReference>
<reference evidence="2 4" key="2">
    <citation type="submission" date="2016-06" db="EMBL/GenBank/DDBJ databases">
        <title>Genome sequence of Oerskovia enterophila DSM 43852.</title>
        <authorList>
            <person name="Poehlein A."/>
            <person name="Jag V."/>
            <person name="Bengelsdorf F.R."/>
            <person name="Daniel R."/>
            <person name="Duerre P."/>
        </authorList>
    </citation>
    <scope>NUCLEOTIDE SEQUENCE [LARGE SCALE GENOMIC DNA]</scope>
    <source>
        <strain evidence="2 4">DSM 43852</strain>
    </source>
</reference>
<evidence type="ECO:0000313" key="4">
    <source>
        <dbReference type="Proteomes" id="UP000093412"/>
    </source>
</evidence>
<dbReference type="GO" id="GO:0016884">
    <property type="term" value="F:carbon-nitrogen ligase activity, with glutamine as amido-N-donor"/>
    <property type="evidence" value="ECO:0007669"/>
    <property type="project" value="InterPro"/>
</dbReference>
<dbReference type="PATRIC" id="fig|43678.3.peg.888"/>
<dbReference type="InterPro" id="IPR023168">
    <property type="entry name" value="GatB_Yqey_C_2"/>
</dbReference>
<dbReference type="EMBL" id="MAQA01000049">
    <property type="protein sequence ID" value="OCI29993.1"/>
    <property type="molecule type" value="Genomic_DNA"/>
</dbReference>
<dbReference type="Gene3D" id="1.10.10.410">
    <property type="match status" value="1"/>
</dbReference>
<dbReference type="PANTHER" id="PTHR28055:SF1">
    <property type="entry name" value="ALTERED INHERITANCE OF MITOCHONDRIA PROTEIN 41, MITOCHONDRIAL"/>
    <property type="match status" value="1"/>
</dbReference>
<dbReference type="Gene3D" id="1.10.1510.10">
    <property type="entry name" value="Uncharacterised protein YqeY/AIM41 PF09424, N-terminal domain"/>
    <property type="match status" value="1"/>
</dbReference>
<dbReference type="Pfam" id="PF09424">
    <property type="entry name" value="YqeY"/>
    <property type="match status" value="1"/>
</dbReference>
<accession>A0A163SI29</accession>
<dbReference type="RefSeq" id="WP_056654456.1">
    <property type="nucleotide sequence ID" value="NZ_JBEPRG010000036.1"/>
</dbReference>
<gene>
    <name evidence="2" type="ORF">OERS_33220</name>
    <name evidence="1" type="ORF">OJAG_08500</name>
</gene>
<dbReference type="OrthoDB" id="5244551at2"/>
<sequence length="154" mass="16153">MTTTIERLTADLTTAMKARDDFAKNTLRQVIGAVRTAEKSGSAAHELSDAEVQTVLAAEVKKRRESAQIYLDADAPERAENETAEADFIEKYLPASLTPAQLDALVADAIASTGASSMKDMGNVMKTATAAASGIGRVDGKALSQAVRQALAAL</sequence>
<proteinExistence type="predicted"/>
<dbReference type="STRING" id="43678.OJAG_08500"/>
<protein>
    <submittedName>
        <fullName evidence="1">Yqey-like protein</fullName>
    </submittedName>
</protein>
<organism evidence="1 3">
    <name type="scientific">Oerskovia enterophila</name>
    <dbReference type="NCBI Taxonomy" id="43678"/>
    <lineage>
        <taxon>Bacteria</taxon>
        <taxon>Bacillati</taxon>
        <taxon>Actinomycetota</taxon>
        <taxon>Actinomycetes</taxon>
        <taxon>Micrococcales</taxon>
        <taxon>Cellulomonadaceae</taxon>
        <taxon>Oerskovia</taxon>
    </lineage>
</organism>
<keyword evidence="4" id="KW-1185">Reference proteome</keyword>
<dbReference type="Proteomes" id="UP000093412">
    <property type="component" value="Unassembled WGS sequence"/>
</dbReference>
<dbReference type="InterPro" id="IPR003789">
    <property type="entry name" value="Asn/Gln_tRNA_amidoTrase-B-like"/>
</dbReference>
<name>A0A163SI29_9CELL</name>
<evidence type="ECO:0000313" key="3">
    <source>
        <dbReference type="Proteomes" id="UP000076447"/>
    </source>
</evidence>
<dbReference type="Proteomes" id="UP000076447">
    <property type="component" value="Unassembled WGS sequence"/>
</dbReference>
<evidence type="ECO:0000313" key="1">
    <source>
        <dbReference type="EMBL" id="KZM36461.1"/>
    </source>
</evidence>